<comment type="caution">
    <text evidence="2">The sequence shown here is derived from an EMBL/GenBank/DDBJ whole genome shotgun (WGS) entry which is preliminary data.</text>
</comment>
<feature type="domain" description="PE-PPE" evidence="1">
    <location>
        <begin position="43"/>
        <end position="242"/>
    </location>
</feature>
<keyword evidence="3" id="KW-1185">Reference proteome</keyword>
<dbReference type="InterPro" id="IPR013228">
    <property type="entry name" value="PE-PPE_C"/>
</dbReference>
<dbReference type="Gene3D" id="3.40.50.1820">
    <property type="entry name" value="alpha/beta hydrolase"/>
    <property type="match status" value="1"/>
</dbReference>
<reference evidence="2 3" key="1">
    <citation type="submission" date="2017-02" db="EMBL/GenBank/DDBJ databases">
        <title>The new phylogeny of genus Mycobacterium.</title>
        <authorList>
            <person name="Tortoli E."/>
            <person name="Trovato A."/>
            <person name="Cirillo D.M."/>
        </authorList>
    </citation>
    <scope>NUCLEOTIDE SEQUENCE [LARGE SCALE GENOMIC DNA]</scope>
    <source>
        <strain evidence="2 3">DSM 45633</strain>
    </source>
</reference>
<protein>
    <submittedName>
        <fullName evidence="2">PE-PPE domain-containing protein</fullName>
    </submittedName>
</protein>
<evidence type="ECO:0000259" key="1">
    <source>
        <dbReference type="Pfam" id="PF08237"/>
    </source>
</evidence>
<accession>A0AA91M426</accession>
<dbReference type="EMBL" id="MVHZ01000015">
    <property type="protein sequence ID" value="ORA99602.1"/>
    <property type="molecule type" value="Genomic_DNA"/>
</dbReference>
<dbReference type="AlphaFoldDB" id="A0AA91M426"/>
<dbReference type="Proteomes" id="UP000192320">
    <property type="component" value="Unassembled WGS sequence"/>
</dbReference>
<sequence>MGGTSIPQPNQLYLDAANQLYLEPLGFGGTLQSLFTPENISATSQARGMQILDSTILQKIANGDVSAENPLVVFGYSQSAAISSAVMRQLAGQDVPSDFVRFVLIGNPANPVGGMTVETSGLYPQYLADYVATPNNLYRADIYTHEYDGVAAFPTYPLNLLSVLNAAMGFIYSHGTYLSLTPEQISNAVLLPTSDSDTLVNYYMIPSESLPLLNPLRLIPIAGQPLYDLLEPVTRVLVNLGYGNIEHGWSPADADVVTGPGLFPTDLNFGDVVTALGNGLQQGINDFVEALFDPATYQITPLLDNPSLTDLEVAGYLFGFLPSPNPTAAEALQGISELFQAFSAMT</sequence>
<evidence type="ECO:0000313" key="2">
    <source>
        <dbReference type="EMBL" id="ORA99602.1"/>
    </source>
</evidence>
<organism evidence="2 3">
    <name type="scientific">Mycolicibacter minnesotensis</name>
    <dbReference type="NCBI Taxonomy" id="1118379"/>
    <lineage>
        <taxon>Bacteria</taxon>
        <taxon>Bacillati</taxon>
        <taxon>Actinomycetota</taxon>
        <taxon>Actinomycetes</taxon>
        <taxon>Mycobacteriales</taxon>
        <taxon>Mycobacteriaceae</taxon>
        <taxon>Mycolicibacter</taxon>
    </lineage>
</organism>
<dbReference type="InterPro" id="IPR029058">
    <property type="entry name" value="AB_hydrolase_fold"/>
</dbReference>
<gene>
    <name evidence="2" type="ORF">BST33_13900</name>
</gene>
<dbReference type="Pfam" id="PF08237">
    <property type="entry name" value="PE-PPE"/>
    <property type="match status" value="1"/>
</dbReference>
<name>A0AA91M426_9MYCO</name>
<evidence type="ECO:0000313" key="3">
    <source>
        <dbReference type="Proteomes" id="UP000192320"/>
    </source>
</evidence>
<proteinExistence type="predicted"/>